<keyword evidence="4" id="KW-0342">GTP-binding</keyword>
<evidence type="ECO:0000256" key="4">
    <source>
        <dbReference type="ARBA" id="ARBA00023134"/>
    </source>
</evidence>
<keyword evidence="3" id="KW-0378">Hydrolase</keyword>
<dbReference type="EMBL" id="NVIY01000004">
    <property type="protein sequence ID" value="PGD39726.1"/>
    <property type="molecule type" value="Genomic_DNA"/>
</dbReference>
<evidence type="ECO:0000256" key="2">
    <source>
        <dbReference type="ARBA" id="ARBA00022741"/>
    </source>
</evidence>
<comment type="caution">
    <text evidence="8">The sequence shown here is derived from an EMBL/GenBank/DDBJ whole genome shotgun (WGS) entry which is preliminary data.</text>
</comment>
<dbReference type="GO" id="GO:0003924">
    <property type="term" value="F:GTPase activity"/>
    <property type="evidence" value="ECO:0007669"/>
    <property type="project" value="InterPro"/>
</dbReference>
<evidence type="ECO:0000256" key="5">
    <source>
        <dbReference type="ARBA" id="ARBA00023136"/>
    </source>
</evidence>
<dbReference type="Pfam" id="PF00350">
    <property type="entry name" value="Dynamin_N"/>
    <property type="match status" value="1"/>
</dbReference>
<evidence type="ECO:0000259" key="7">
    <source>
        <dbReference type="Pfam" id="PF00350"/>
    </source>
</evidence>
<evidence type="ECO:0000313" key="8">
    <source>
        <dbReference type="EMBL" id="PGD39726.1"/>
    </source>
</evidence>
<keyword evidence="5" id="KW-0472">Membrane</keyword>
<feature type="coiled-coil region" evidence="6">
    <location>
        <begin position="691"/>
        <end position="725"/>
    </location>
</feature>
<dbReference type="PANTHER" id="PTHR10465">
    <property type="entry name" value="TRANSMEMBRANE GTPASE FZO1"/>
    <property type="match status" value="1"/>
</dbReference>
<dbReference type="InterPro" id="IPR027094">
    <property type="entry name" value="Mitofusin_fam"/>
</dbReference>
<dbReference type="RefSeq" id="WP_098646429.1">
    <property type="nucleotide sequence ID" value="NZ_NVIY01000004.1"/>
</dbReference>
<reference evidence="8 9" key="1">
    <citation type="submission" date="2017-09" db="EMBL/GenBank/DDBJ databases">
        <title>Large-scale bioinformatics analysis of Bacillus genomes uncovers conserved roles of natural products in bacterial physiology.</title>
        <authorList>
            <consortium name="Agbiome Team Llc"/>
            <person name="Bleich R.M."/>
            <person name="Grubbs K.J."/>
            <person name="Santa Maria K.C."/>
            <person name="Allen S.E."/>
            <person name="Farag S."/>
            <person name="Shank E.A."/>
            <person name="Bowers A."/>
        </authorList>
    </citation>
    <scope>NUCLEOTIDE SEQUENCE [LARGE SCALE GENOMIC DNA]</scope>
    <source>
        <strain evidence="8 9">AFS065610</strain>
    </source>
</reference>
<accession>A0A2B6SDU5</accession>
<dbReference type="GO" id="GO:0016020">
    <property type="term" value="C:membrane"/>
    <property type="evidence" value="ECO:0007669"/>
    <property type="project" value="UniProtKB-SubCell"/>
</dbReference>
<name>A0A2B6SDU5_9BACI</name>
<dbReference type="GO" id="GO:0008053">
    <property type="term" value="P:mitochondrial fusion"/>
    <property type="evidence" value="ECO:0007669"/>
    <property type="project" value="TreeGrafter"/>
</dbReference>
<feature type="domain" description="Dynamin N-terminal" evidence="7">
    <location>
        <begin position="132"/>
        <end position="280"/>
    </location>
</feature>
<gene>
    <name evidence="8" type="ORF">COM27_01930</name>
</gene>
<evidence type="ECO:0000256" key="1">
    <source>
        <dbReference type="ARBA" id="ARBA00004370"/>
    </source>
</evidence>
<organism evidence="8 9">
    <name type="scientific">Bacillus wiedmannii</name>
    <dbReference type="NCBI Taxonomy" id="1890302"/>
    <lineage>
        <taxon>Bacteria</taxon>
        <taxon>Bacillati</taxon>
        <taxon>Bacillota</taxon>
        <taxon>Bacilli</taxon>
        <taxon>Bacillales</taxon>
        <taxon>Bacillaceae</taxon>
        <taxon>Bacillus</taxon>
        <taxon>Bacillus cereus group</taxon>
    </lineage>
</organism>
<dbReference type="Proteomes" id="UP000223472">
    <property type="component" value="Unassembled WGS sequence"/>
</dbReference>
<dbReference type="SUPFAM" id="SSF52540">
    <property type="entry name" value="P-loop containing nucleoside triphosphate hydrolases"/>
    <property type="match status" value="1"/>
</dbReference>
<dbReference type="AlphaFoldDB" id="A0A2B6SDU5"/>
<dbReference type="InterPro" id="IPR027417">
    <property type="entry name" value="P-loop_NTPase"/>
</dbReference>
<evidence type="ECO:0000313" key="9">
    <source>
        <dbReference type="Proteomes" id="UP000223472"/>
    </source>
</evidence>
<sequence length="750" mass="85885">MNISMKYNPYKVETQLWIDSENLMETTKFGAFKHDRLQVWVEKLFPMLVEELNEDAFNLEFIGTLPDFEDIEEAKSLYPFVNLTHIPVEEVEDKFTQLEKLVQMMKDGPFEQLKDEKIEKNFQKALNSEFEIAVIATMSSGKSTLINAILGQELMPSKNEACTAKVTRIKNNPNIENYSAVAYDSQGEMLKTITNATAEDFTLFNSDPAIHLIEIEGNIPSINVGQMNLVLVDTPGPNNSMDGTHRQHTFSVIKSDDKPMVLYVLNATQLRTDDDKSLLHTVAEAMSVGGKQSKDRFIFAMNKSDEFDPEKGESIAGAIEGVKEYLEEEGIENPNIYPVSAQIAKVNRKKNNGLNLTRSEKADYFRNDLFIEESSMQLNKYAPLSNSLKQQINNQILNSSEDEKVIHYSGITSIEAAINEYLEKYAVTSKVTNAVNTFQRIVEQADMKNKLEQEILGDSEQREEIARVMKSIQKELSSGNKAKDFKKKIESMDLDSGDFFAPTNKKVFKLLNDINKKIRSHEKIKRHESERILSKAQKDVLLLQDDLVTDLEVNISNVLRSTAEGYVNEYRQYIKGITNFELNTIKLNSWDKALTADSVDLDDLMGRFSYSEAVVVGTKTVSNPDRKWYSFWRPKYIERNVYEDVEYISMNKLSEEFLLPIEEQVTANIQNAIDFTQKELGRLQNFFITEIDRLEEILKERVAEISSLAEQSGQLEEQLEEKLEKQQWLNNFMADLDSILELKVKEGIKQ</sequence>
<keyword evidence="2" id="KW-0547">Nucleotide-binding</keyword>
<dbReference type="GO" id="GO:0005525">
    <property type="term" value="F:GTP binding"/>
    <property type="evidence" value="ECO:0007669"/>
    <property type="project" value="UniProtKB-KW"/>
</dbReference>
<evidence type="ECO:0000256" key="3">
    <source>
        <dbReference type="ARBA" id="ARBA00022801"/>
    </source>
</evidence>
<dbReference type="InterPro" id="IPR045063">
    <property type="entry name" value="Dynamin_N"/>
</dbReference>
<proteinExistence type="predicted"/>
<evidence type="ECO:0000256" key="6">
    <source>
        <dbReference type="SAM" id="Coils"/>
    </source>
</evidence>
<dbReference type="Gene3D" id="3.40.50.300">
    <property type="entry name" value="P-loop containing nucleotide triphosphate hydrolases"/>
    <property type="match status" value="1"/>
</dbReference>
<keyword evidence="6" id="KW-0175">Coiled coil</keyword>
<comment type="subcellular location">
    <subcellularLocation>
        <location evidence="1">Membrane</location>
    </subcellularLocation>
</comment>
<dbReference type="PANTHER" id="PTHR10465:SF0">
    <property type="entry name" value="SARCALUMENIN"/>
    <property type="match status" value="1"/>
</dbReference>
<protein>
    <submittedName>
        <fullName evidence="8">GTPase</fullName>
    </submittedName>
</protein>